<sequence>MNKKLLVALTCSTLFMGMTACESNDIASEAEKSKQESTKKNKR</sequence>
<evidence type="ECO:0008006" key="4">
    <source>
        <dbReference type="Google" id="ProtNLM"/>
    </source>
</evidence>
<organism evidence="2 3">
    <name type="scientific">Bacillus wiedmannii</name>
    <dbReference type="NCBI Taxonomy" id="1890302"/>
    <lineage>
        <taxon>Bacteria</taxon>
        <taxon>Bacillati</taxon>
        <taxon>Bacillota</taxon>
        <taxon>Bacilli</taxon>
        <taxon>Bacillales</taxon>
        <taxon>Bacillaceae</taxon>
        <taxon>Bacillus</taxon>
        <taxon>Bacillus cereus group</taxon>
    </lineage>
</organism>
<keyword evidence="1" id="KW-0732">Signal</keyword>
<comment type="caution">
    <text evidence="2">The sequence shown here is derived from an EMBL/GenBank/DDBJ whole genome shotgun (WGS) entry which is preliminary data.</text>
</comment>
<gene>
    <name evidence="2" type="ORF">BC10311_01795</name>
</gene>
<feature type="signal peptide" evidence="1">
    <location>
        <begin position="1"/>
        <end position="20"/>
    </location>
</feature>
<dbReference type="Proteomes" id="UP000195728">
    <property type="component" value="Unassembled WGS sequence"/>
</dbReference>
<accession>A0AB37YPG1</accession>
<evidence type="ECO:0000256" key="1">
    <source>
        <dbReference type="SAM" id="SignalP"/>
    </source>
</evidence>
<name>A0AB37YPG1_9BACI</name>
<dbReference type="PROSITE" id="PS51257">
    <property type="entry name" value="PROKAR_LIPOPROTEIN"/>
    <property type="match status" value="1"/>
</dbReference>
<evidence type="ECO:0000313" key="2">
    <source>
        <dbReference type="EMBL" id="SCC14436.1"/>
    </source>
</evidence>
<protein>
    <recommendedName>
        <fullName evidence="4">Lipoprotein</fullName>
    </recommendedName>
</protein>
<proteinExistence type="predicted"/>
<evidence type="ECO:0000313" key="3">
    <source>
        <dbReference type="Proteomes" id="UP000195728"/>
    </source>
</evidence>
<dbReference type="AlphaFoldDB" id="A0AB37YPG1"/>
<feature type="chain" id="PRO_5044306921" description="Lipoprotein" evidence="1">
    <location>
        <begin position="21"/>
        <end position="43"/>
    </location>
</feature>
<dbReference type="EMBL" id="FMBG01000011">
    <property type="protein sequence ID" value="SCC14436.1"/>
    <property type="molecule type" value="Genomic_DNA"/>
</dbReference>
<reference evidence="2 3" key="1">
    <citation type="submission" date="2016-08" db="EMBL/GenBank/DDBJ databases">
        <authorList>
            <person name="Loux V."/>
            <person name="Rue O."/>
        </authorList>
    </citation>
    <scope>NUCLEOTIDE SEQUENCE [LARGE SCALE GENOMIC DNA]</scope>
    <source>
        <strain evidence="2 3">WSBC_10311</strain>
    </source>
</reference>